<dbReference type="EMBL" id="PYDT01000006">
    <property type="protein sequence ID" value="THU57582.1"/>
    <property type="molecule type" value="Genomic_DNA"/>
</dbReference>
<accession>A0A4S8JA22</accession>
<organism evidence="1 2">
    <name type="scientific">Musa balbisiana</name>
    <name type="common">Banana</name>
    <dbReference type="NCBI Taxonomy" id="52838"/>
    <lineage>
        <taxon>Eukaryota</taxon>
        <taxon>Viridiplantae</taxon>
        <taxon>Streptophyta</taxon>
        <taxon>Embryophyta</taxon>
        <taxon>Tracheophyta</taxon>
        <taxon>Spermatophyta</taxon>
        <taxon>Magnoliopsida</taxon>
        <taxon>Liliopsida</taxon>
        <taxon>Zingiberales</taxon>
        <taxon>Musaceae</taxon>
        <taxon>Musa</taxon>
    </lineage>
</organism>
<comment type="caution">
    <text evidence="1">The sequence shown here is derived from an EMBL/GenBank/DDBJ whole genome shotgun (WGS) entry which is preliminary data.</text>
</comment>
<keyword evidence="2" id="KW-1185">Reference proteome</keyword>
<reference evidence="1 2" key="1">
    <citation type="journal article" date="2019" name="Nat. Plants">
        <title>Genome sequencing of Musa balbisiana reveals subgenome evolution and function divergence in polyploid bananas.</title>
        <authorList>
            <person name="Yao X."/>
        </authorList>
    </citation>
    <scope>NUCLEOTIDE SEQUENCE [LARGE SCALE GENOMIC DNA]</scope>
    <source>
        <strain evidence="2">cv. DH-PKW</strain>
        <tissue evidence="1">Leaves</tissue>
    </source>
</reference>
<dbReference type="AlphaFoldDB" id="A0A4S8JA22"/>
<protein>
    <submittedName>
        <fullName evidence="1">Uncharacterized protein</fullName>
    </submittedName>
</protein>
<dbReference type="Proteomes" id="UP000317650">
    <property type="component" value="Chromosome 3"/>
</dbReference>
<evidence type="ECO:0000313" key="1">
    <source>
        <dbReference type="EMBL" id="THU57582.1"/>
    </source>
</evidence>
<sequence>MGLVPWHTFSRSYVPILHSYPSHSINMKSPYVSVSTKKALKEAGFLESYTLNVPHPPNIGNLQSLQSNLGSIKSLSNLGIDSSYLMLFGTYDMSKKFFVA</sequence>
<proteinExistence type="predicted"/>
<evidence type="ECO:0000313" key="2">
    <source>
        <dbReference type="Proteomes" id="UP000317650"/>
    </source>
</evidence>
<gene>
    <name evidence="1" type="ORF">C4D60_Mb03t05040</name>
</gene>
<name>A0A4S8JA22_MUSBA</name>